<dbReference type="InterPro" id="IPR000971">
    <property type="entry name" value="Globin"/>
</dbReference>
<dbReference type="AlphaFoldDB" id="A0A0L0FDI4"/>
<feature type="region of interest" description="Disordered" evidence="1">
    <location>
        <begin position="299"/>
        <end position="380"/>
    </location>
</feature>
<dbReference type="PROSITE" id="PS01033">
    <property type="entry name" value="GLOBIN"/>
    <property type="match status" value="1"/>
</dbReference>
<proteinExistence type="predicted"/>
<organism evidence="3 4">
    <name type="scientific">Sphaeroforma arctica JP610</name>
    <dbReference type="NCBI Taxonomy" id="667725"/>
    <lineage>
        <taxon>Eukaryota</taxon>
        <taxon>Ichthyosporea</taxon>
        <taxon>Ichthyophonida</taxon>
        <taxon>Sphaeroforma</taxon>
    </lineage>
</organism>
<dbReference type="PANTHER" id="PTHR43396">
    <property type="entry name" value="FLAVOHEMOPROTEIN"/>
    <property type="match status" value="1"/>
</dbReference>
<dbReference type="GO" id="GO:0019825">
    <property type="term" value="F:oxygen binding"/>
    <property type="evidence" value="ECO:0007669"/>
    <property type="project" value="InterPro"/>
</dbReference>
<dbReference type="RefSeq" id="XP_014148443.1">
    <property type="nucleotide sequence ID" value="XM_014292968.1"/>
</dbReference>
<keyword evidence="4" id="KW-1185">Reference proteome</keyword>
<dbReference type="PANTHER" id="PTHR43396:SF6">
    <property type="entry name" value="ABL201WP"/>
    <property type="match status" value="1"/>
</dbReference>
<evidence type="ECO:0000256" key="1">
    <source>
        <dbReference type="SAM" id="MobiDB-lite"/>
    </source>
</evidence>
<name>A0A0L0FDI4_9EUKA</name>
<dbReference type="GO" id="GO:0071500">
    <property type="term" value="P:cellular response to nitrosative stress"/>
    <property type="evidence" value="ECO:0007669"/>
    <property type="project" value="TreeGrafter"/>
</dbReference>
<feature type="domain" description="Globin" evidence="2">
    <location>
        <begin position="63"/>
        <end position="207"/>
    </location>
</feature>
<evidence type="ECO:0000313" key="3">
    <source>
        <dbReference type="EMBL" id="KNC74541.1"/>
    </source>
</evidence>
<dbReference type="GO" id="GO:0008941">
    <property type="term" value="F:nitric oxide dioxygenase NAD(P)H activity"/>
    <property type="evidence" value="ECO:0007669"/>
    <property type="project" value="TreeGrafter"/>
</dbReference>
<sequence>MHNSTREVKPSSSTKGSTREIPESMTLSAPGSLEKQASAPSQVVVEKVLAARISSTRLQPPSSKTDSEVELIRSSWRALLAGDGTAAQMPLLRFVEQYYKRLFRLFPDSRGVFKTRDTQSKSLSLLLSIIINVADEPELEMNAKKKKLEMMYKEYGMNSLLAVIAGRVLIQSLQAFLEASNKFQASVKDAWVKCYTSIADQLLFREKDSISQRKMIELIDQLDVGDQEWMMNVSRDEELKPVTKGKNWRYKLVALNKRMVSGPSIGKKLKHTLTSTSDLEGGLSATSIEISATSVEISGSDDEALPTRAKMSDGKLRRRSTQSLNGDYHSKFTLGSENDNNTRQVTRSYSSLKSGKDSTVTPRRGRSSNSQLRKPTFRGGISSASDGTLCLGIVELKE</sequence>
<dbReference type="GO" id="GO:0071949">
    <property type="term" value="F:FAD binding"/>
    <property type="evidence" value="ECO:0007669"/>
    <property type="project" value="TreeGrafter"/>
</dbReference>
<dbReference type="EMBL" id="KQ244310">
    <property type="protein sequence ID" value="KNC74541.1"/>
    <property type="molecule type" value="Genomic_DNA"/>
</dbReference>
<dbReference type="InterPro" id="IPR012292">
    <property type="entry name" value="Globin/Proto"/>
</dbReference>
<dbReference type="SUPFAM" id="SSF46458">
    <property type="entry name" value="Globin-like"/>
    <property type="match status" value="1"/>
</dbReference>
<accession>A0A0L0FDI4</accession>
<reference evidence="3 4" key="1">
    <citation type="submission" date="2011-02" db="EMBL/GenBank/DDBJ databases">
        <title>The Genome Sequence of Sphaeroforma arctica JP610.</title>
        <authorList>
            <consortium name="The Broad Institute Genome Sequencing Platform"/>
            <person name="Russ C."/>
            <person name="Cuomo C."/>
            <person name="Young S.K."/>
            <person name="Zeng Q."/>
            <person name="Gargeya S."/>
            <person name="Alvarado L."/>
            <person name="Berlin A."/>
            <person name="Chapman S.B."/>
            <person name="Chen Z."/>
            <person name="Freedman E."/>
            <person name="Gellesch M."/>
            <person name="Goldberg J."/>
            <person name="Griggs A."/>
            <person name="Gujja S."/>
            <person name="Heilman E."/>
            <person name="Heiman D."/>
            <person name="Howarth C."/>
            <person name="Mehta T."/>
            <person name="Neiman D."/>
            <person name="Pearson M."/>
            <person name="Roberts A."/>
            <person name="Saif S."/>
            <person name="Shea T."/>
            <person name="Shenoy N."/>
            <person name="Sisk P."/>
            <person name="Stolte C."/>
            <person name="Sykes S."/>
            <person name="White J."/>
            <person name="Yandava C."/>
            <person name="Burger G."/>
            <person name="Gray M.W."/>
            <person name="Holland P.W.H."/>
            <person name="King N."/>
            <person name="Lang F.B.F."/>
            <person name="Roger A.J."/>
            <person name="Ruiz-Trillo I."/>
            <person name="Haas B."/>
            <person name="Nusbaum C."/>
            <person name="Birren B."/>
        </authorList>
    </citation>
    <scope>NUCLEOTIDE SEQUENCE [LARGE SCALE GENOMIC DNA]</scope>
    <source>
        <strain evidence="3 4">JP610</strain>
    </source>
</reference>
<evidence type="ECO:0000259" key="2">
    <source>
        <dbReference type="PROSITE" id="PS01033"/>
    </source>
</evidence>
<dbReference type="GO" id="GO:0046210">
    <property type="term" value="P:nitric oxide catabolic process"/>
    <property type="evidence" value="ECO:0007669"/>
    <property type="project" value="TreeGrafter"/>
</dbReference>
<dbReference type="Proteomes" id="UP000054560">
    <property type="component" value="Unassembled WGS sequence"/>
</dbReference>
<evidence type="ECO:0000313" key="4">
    <source>
        <dbReference type="Proteomes" id="UP000054560"/>
    </source>
</evidence>
<dbReference type="InterPro" id="IPR009050">
    <property type="entry name" value="Globin-like_sf"/>
</dbReference>
<protein>
    <recommendedName>
        <fullName evidence="2">Globin domain-containing protein</fullName>
    </recommendedName>
</protein>
<feature type="region of interest" description="Disordered" evidence="1">
    <location>
        <begin position="1"/>
        <end position="41"/>
    </location>
</feature>
<dbReference type="Gene3D" id="1.10.490.10">
    <property type="entry name" value="Globins"/>
    <property type="match status" value="1"/>
</dbReference>
<dbReference type="GeneID" id="25913421"/>
<feature type="compositionally biased region" description="Polar residues" evidence="1">
    <location>
        <begin position="333"/>
        <end position="373"/>
    </location>
</feature>
<dbReference type="GO" id="GO:0020037">
    <property type="term" value="F:heme binding"/>
    <property type="evidence" value="ECO:0007669"/>
    <property type="project" value="InterPro"/>
</dbReference>
<gene>
    <name evidence="3" type="ORF">SARC_12917</name>
</gene>